<organism evidence="3 4">
    <name type="scientific">Actinocorallia libanotica</name>
    <dbReference type="NCBI Taxonomy" id="46162"/>
    <lineage>
        <taxon>Bacteria</taxon>
        <taxon>Bacillati</taxon>
        <taxon>Actinomycetota</taxon>
        <taxon>Actinomycetes</taxon>
        <taxon>Streptosporangiales</taxon>
        <taxon>Thermomonosporaceae</taxon>
        <taxon>Actinocorallia</taxon>
    </lineage>
</organism>
<name>A0ABN1S271_9ACTN</name>
<sequence length="205" mass="20422">MTAPAREAGAKPASRGREALLAAGVCAAGAVLVVYASGRTWATVDPAAQGAENLQVAGEALAATGSLGWASLAALAALAATRGRARILVGVLLALLGAAVCALSLAAADGASVARAAAEASALFNAADPHTVTTTAWPLWSAAGGVLTVLAGVFTAVRGHRWPGMSARYDRGSKAGGRVRAEDPAALWKSLDRGEHPTAADPEEH</sequence>
<dbReference type="EMBL" id="BAAAHH010000078">
    <property type="protein sequence ID" value="GAA0970615.1"/>
    <property type="molecule type" value="Genomic_DNA"/>
</dbReference>
<feature type="transmembrane region" description="Helical" evidence="2">
    <location>
        <begin position="87"/>
        <end position="108"/>
    </location>
</feature>
<dbReference type="Pfam" id="PF09534">
    <property type="entry name" value="Trp_oprn_chp"/>
    <property type="match status" value="1"/>
</dbReference>
<proteinExistence type="predicted"/>
<gene>
    <name evidence="3" type="ORF">GCM10009550_78510</name>
</gene>
<keyword evidence="2" id="KW-0472">Membrane</keyword>
<evidence type="ECO:0000256" key="2">
    <source>
        <dbReference type="SAM" id="Phobius"/>
    </source>
</evidence>
<feature type="region of interest" description="Disordered" evidence="1">
    <location>
        <begin position="184"/>
        <end position="205"/>
    </location>
</feature>
<keyword evidence="2" id="KW-0812">Transmembrane</keyword>
<evidence type="ECO:0000256" key="1">
    <source>
        <dbReference type="SAM" id="MobiDB-lite"/>
    </source>
</evidence>
<reference evidence="3 4" key="1">
    <citation type="journal article" date="2019" name="Int. J. Syst. Evol. Microbiol.">
        <title>The Global Catalogue of Microorganisms (GCM) 10K type strain sequencing project: providing services to taxonomists for standard genome sequencing and annotation.</title>
        <authorList>
            <consortium name="The Broad Institute Genomics Platform"/>
            <consortium name="The Broad Institute Genome Sequencing Center for Infectious Disease"/>
            <person name="Wu L."/>
            <person name="Ma J."/>
        </authorList>
    </citation>
    <scope>NUCLEOTIDE SEQUENCE [LARGE SCALE GENOMIC DNA]</scope>
    <source>
        <strain evidence="3 4">JCM 10696</strain>
    </source>
</reference>
<evidence type="ECO:0000313" key="3">
    <source>
        <dbReference type="EMBL" id="GAA0970615.1"/>
    </source>
</evidence>
<evidence type="ECO:0008006" key="5">
    <source>
        <dbReference type="Google" id="ProtNLM"/>
    </source>
</evidence>
<protein>
    <recommendedName>
        <fullName evidence="5">Membrane protein (TIGR02234 family)</fullName>
    </recommendedName>
</protein>
<keyword evidence="4" id="KW-1185">Reference proteome</keyword>
<feature type="transmembrane region" description="Helical" evidence="2">
    <location>
        <begin position="137"/>
        <end position="157"/>
    </location>
</feature>
<dbReference type="RefSeq" id="WP_344247986.1">
    <property type="nucleotide sequence ID" value="NZ_BAAAHH010000078.1"/>
</dbReference>
<evidence type="ECO:0000313" key="4">
    <source>
        <dbReference type="Proteomes" id="UP001500665"/>
    </source>
</evidence>
<comment type="caution">
    <text evidence="3">The sequence shown here is derived from an EMBL/GenBank/DDBJ whole genome shotgun (WGS) entry which is preliminary data.</text>
</comment>
<dbReference type="Proteomes" id="UP001500665">
    <property type="component" value="Unassembled WGS sequence"/>
</dbReference>
<dbReference type="InterPro" id="IPR019051">
    <property type="entry name" value="Trp_biosyn_TM_oprn/chp"/>
</dbReference>
<keyword evidence="2" id="KW-1133">Transmembrane helix</keyword>
<feature type="transmembrane region" description="Helical" evidence="2">
    <location>
        <begin position="60"/>
        <end position="80"/>
    </location>
</feature>
<accession>A0ABN1S271</accession>